<evidence type="ECO:0000313" key="3">
    <source>
        <dbReference type="Proteomes" id="UP000807469"/>
    </source>
</evidence>
<dbReference type="InterPro" id="IPR046496">
    <property type="entry name" value="DUF6589"/>
</dbReference>
<feature type="domain" description="DUF6589" evidence="1">
    <location>
        <begin position="2"/>
        <end position="79"/>
    </location>
</feature>
<evidence type="ECO:0000313" key="2">
    <source>
        <dbReference type="EMBL" id="KAF9470444.1"/>
    </source>
</evidence>
<name>A0A9P5YKU7_9AGAR</name>
<feature type="non-terminal residue" evidence="2">
    <location>
        <position position="1"/>
    </location>
</feature>
<proteinExistence type="predicted"/>
<dbReference type="EMBL" id="MU155997">
    <property type="protein sequence ID" value="KAF9470444.1"/>
    <property type="molecule type" value="Genomic_DNA"/>
</dbReference>
<sequence>SNIMRDTMLVNMSGREGHAMPIDLNIEHLIGFIKTLFSAKGLYSTWDRLSSISASVNYLQLIKKKVAESLNSGYQGSTHKKPDIKVLVFRIADRARELKLQEYVANRHVQSKPVLDLHCTGHHKFATTTLAIFNKKVAEYRLGHDFYDEEVDEIPRTDFAESQVDTNEEEIIVLEEKEE</sequence>
<dbReference type="AlphaFoldDB" id="A0A9P5YKU7"/>
<keyword evidence="3" id="KW-1185">Reference proteome</keyword>
<dbReference type="Pfam" id="PF20231">
    <property type="entry name" value="DUF6589"/>
    <property type="match status" value="1"/>
</dbReference>
<accession>A0A9P5YKU7</accession>
<dbReference type="Proteomes" id="UP000807469">
    <property type="component" value="Unassembled WGS sequence"/>
</dbReference>
<organism evidence="2 3">
    <name type="scientific">Pholiota conissans</name>
    <dbReference type="NCBI Taxonomy" id="109636"/>
    <lineage>
        <taxon>Eukaryota</taxon>
        <taxon>Fungi</taxon>
        <taxon>Dikarya</taxon>
        <taxon>Basidiomycota</taxon>
        <taxon>Agaricomycotina</taxon>
        <taxon>Agaricomycetes</taxon>
        <taxon>Agaricomycetidae</taxon>
        <taxon>Agaricales</taxon>
        <taxon>Agaricineae</taxon>
        <taxon>Strophariaceae</taxon>
        <taxon>Pholiota</taxon>
    </lineage>
</organism>
<comment type="caution">
    <text evidence="2">The sequence shown here is derived from an EMBL/GenBank/DDBJ whole genome shotgun (WGS) entry which is preliminary data.</text>
</comment>
<protein>
    <recommendedName>
        <fullName evidence="1">DUF6589 domain-containing protein</fullName>
    </recommendedName>
</protein>
<dbReference type="OrthoDB" id="3152464at2759"/>
<gene>
    <name evidence="2" type="ORF">BDN70DRAFT_821381</name>
</gene>
<evidence type="ECO:0000259" key="1">
    <source>
        <dbReference type="Pfam" id="PF20231"/>
    </source>
</evidence>
<reference evidence="2" key="1">
    <citation type="submission" date="2020-11" db="EMBL/GenBank/DDBJ databases">
        <authorList>
            <consortium name="DOE Joint Genome Institute"/>
            <person name="Ahrendt S."/>
            <person name="Riley R."/>
            <person name="Andreopoulos W."/>
            <person name="Labutti K."/>
            <person name="Pangilinan J."/>
            <person name="Ruiz-Duenas F.J."/>
            <person name="Barrasa J.M."/>
            <person name="Sanchez-Garcia M."/>
            <person name="Camarero S."/>
            <person name="Miyauchi S."/>
            <person name="Serrano A."/>
            <person name="Linde D."/>
            <person name="Babiker R."/>
            <person name="Drula E."/>
            <person name="Ayuso-Fernandez I."/>
            <person name="Pacheco R."/>
            <person name="Padilla G."/>
            <person name="Ferreira P."/>
            <person name="Barriuso J."/>
            <person name="Kellner H."/>
            <person name="Castanera R."/>
            <person name="Alfaro M."/>
            <person name="Ramirez L."/>
            <person name="Pisabarro A.G."/>
            <person name="Kuo A."/>
            <person name="Tritt A."/>
            <person name="Lipzen A."/>
            <person name="He G."/>
            <person name="Yan M."/>
            <person name="Ng V."/>
            <person name="Cullen D."/>
            <person name="Martin F."/>
            <person name="Rosso M.-N."/>
            <person name="Henrissat B."/>
            <person name="Hibbett D."/>
            <person name="Martinez A.T."/>
            <person name="Grigoriev I.V."/>
        </authorList>
    </citation>
    <scope>NUCLEOTIDE SEQUENCE</scope>
    <source>
        <strain evidence="2">CIRM-BRFM 674</strain>
    </source>
</reference>